<keyword evidence="3" id="KW-1185">Reference proteome</keyword>
<feature type="region of interest" description="Disordered" evidence="1">
    <location>
        <begin position="1"/>
        <end position="57"/>
    </location>
</feature>
<dbReference type="EMBL" id="CAVNYO010000466">
    <property type="protein sequence ID" value="CAK5283341.1"/>
    <property type="molecule type" value="Genomic_DNA"/>
</dbReference>
<evidence type="ECO:0000313" key="2">
    <source>
        <dbReference type="EMBL" id="CAK5283341.1"/>
    </source>
</evidence>
<comment type="caution">
    <text evidence="2">The sequence shown here is derived from an EMBL/GenBank/DDBJ whole genome shotgun (WGS) entry which is preliminary data.</text>
</comment>
<dbReference type="AlphaFoldDB" id="A0AAD2HWA9"/>
<name>A0AAD2HWA9_9AGAR</name>
<accession>A0AAD2HWA9</accession>
<gene>
    <name evidence="2" type="ORF">MYCIT1_LOCUS35810</name>
</gene>
<protein>
    <submittedName>
        <fullName evidence="2">Uncharacterized protein</fullName>
    </submittedName>
</protein>
<organism evidence="2 3">
    <name type="scientific">Mycena citricolor</name>
    <dbReference type="NCBI Taxonomy" id="2018698"/>
    <lineage>
        <taxon>Eukaryota</taxon>
        <taxon>Fungi</taxon>
        <taxon>Dikarya</taxon>
        <taxon>Basidiomycota</taxon>
        <taxon>Agaricomycotina</taxon>
        <taxon>Agaricomycetes</taxon>
        <taxon>Agaricomycetidae</taxon>
        <taxon>Agaricales</taxon>
        <taxon>Marasmiineae</taxon>
        <taxon>Mycenaceae</taxon>
        <taxon>Mycena</taxon>
    </lineage>
</organism>
<dbReference type="Proteomes" id="UP001295794">
    <property type="component" value="Unassembled WGS sequence"/>
</dbReference>
<feature type="compositionally biased region" description="Polar residues" evidence="1">
    <location>
        <begin position="1"/>
        <end position="11"/>
    </location>
</feature>
<proteinExistence type="predicted"/>
<sequence length="223" mass="24824">MDMDTTNSTPTPAAPFTGHPERRVAARTSVPMRPGAKMRQERRETRRRIERTVSNENLANLVEDQMLKAEPMQSVEEPTPRPVEVPRPILKATPAVPKAAAPAYRGPPVMVSLLPNSCQPILTASEPAAAPTYIPRPDPHVIPPFCFDKLSDLRNPLLNQTLPRYRPHTYQMPQPCAKPTAESQALLVARARRQADVPIYRSHAEICAERQISMCIVTSPDDD</sequence>
<evidence type="ECO:0000256" key="1">
    <source>
        <dbReference type="SAM" id="MobiDB-lite"/>
    </source>
</evidence>
<evidence type="ECO:0000313" key="3">
    <source>
        <dbReference type="Proteomes" id="UP001295794"/>
    </source>
</evidence>
<reference evidence="2" key="1">
    <citation type="submission" date="2023-11" db="EMBL/GenBank/DDBJ databases">
        <authorList>
            <person name="De Vega J J."/>
            <person name="De Vega J J."/>
        </authorList>
    </citation>
    <scope>NUCLEOTIDE SEQUENCE</scope>
</reference>